<evidence type="ECO:0000313" key="3">
    <source>
        <dbReference type="EMBL" id="KAJ0227281.1"/>
    </source>
</evidence>
<gene>
    <name evidence="3" type="ORF">LSAT_V11C100025520</name>
</gene>
<feature type="region of interest" description="Disordered" evidence="1">
    <location>
        <begin position="334"/>
        <end position="393"/>
    </location>
</feature>
<dbReference type="InterPro" id="IPR045666">
    <property type="entry name" value="OpdA_N"/>
</dbReference>
<evidence type="ECO:0000259" key="2">
    <source>
        <dbReference type="Pfam" id="PF19310"/>
    </source>
</evidence>
<accession>A0A9R1WKV5</accession>
<dbReference type="PANTHER" id="PTHR10048:SF120">
    <property type="entry name" value="1-PHOSPHATIDYLINOSITOL 4-KINASE"/>
    <property type="match status" value="1"/>
</dbReference>
<reference evidence="3 4" key="1">
    <citation type="journal article" date="2017" name="Nat. Commun.">
        <title>Genome assembly with in vitro proximity ligation data and whole-genome triplication in lettuce.</title>
        <authorList>
            <person name="Reyes-Chin-Wo S."/>
            <person name="Wang Z."/>
            <person name="Yang X."/>
            <person name="Kozik A."/>
            <person name="Arikit S."/>
            <person name="Song C."/>
            <person name="Xia L."/>
            <person name="Froenicke L."/>
            <person name="Lavelle D.O."/>
            <person name="Truco M.J."/>
            <person name="Xia R."/>
            <person name="Zhu S."/>
            <person name="Xu C."/>
            <person name="Xu H."/>
            <person name="Xu X."/>
            <person name="Cox K."/>
            <person name="Korf I."/>
            <person name="Meyers B.C."/>
            <person name="Michelmore R.W."/>
        </authorList>
    </citation>
    <scope>NUCLEOTIDE SEQUENCE [LARGE SCALE GENOMIC DNA]</scope>
    <source>
        <strain evidence="4">cv. Salinas</strain>
        <tissue evidence="3">Seedlings</tissue>
    </source>
</reference>
<evidence type="ECO:0000313" key="4">
    <source>
        <dbReference type="Proteomes" id="UP000235145"/>
    </source>
</evidence>
<feature type="compositionally biased region" description="Polar residues" evidence="1">
    <location>
        <begin position="364"/>
        <end position="382"/>
    </location>
</feature>
<sequence>MSMDFVFPPFDAIDDYHVRPRMRALLKKLDSDLVELEKTVEPSRPKLVEPLEKMLDRLSVVWGAVNHLKSVKDTPKVRSAIKQIQKLVEGYLLRAAQRSDCVCSYSNLAVTGSLPDQRTQEFLALLPIVRDHIIDGFSPEAREVFHREFDFFEKVTTISGALYPLPKEERRAGIKRELEKIQLPGDDCYLPTAPSKLVRGIQVGDDCRQDVLALQLTHFHKDISEVEEKQLVLYAQMESLVNIILQWSTLNIKEIAENFSKLNVLCKSYPTEFIQYFHYCRSFRFEDKPDYSYLKRLFRELFTREGRIYLYFLNNYIVFYYIFDWTMLKYPHVGSSSRGRRKQKGPWIPPPKAIDISSPPPTPSGTHATPITVPTPSQNLTTSSVPPDPSPVRGILDNSVSVSTVPSSPINKEEEVGGFPVCKSSPAISESGLRNLGRGSLTSLTSQSSVTVPINPTNSNIISTNNALGVGQASKMDKRPMLGTYDRMVKQHPPVSSLSSRMMLPQSGVKSTDGDNGNGGEGDGMGTRVFSPSGVPGIQWRPGSSFQTQHEGRFQQVQQGSSTLLVCLLFLEEQVNDVKDFIDDYVERNQEDFDEFEDVAMLYNTLSLDKVEALEDLVIIGPPGLVKVTTYLLFKLQNPT</sequence>
<name>A0A9R1WKV5_LACSA</name>
<proteinExistence type="predicted"/>
<dbReference type="Gene3D" id="1.10.510.10">
    <property type="entry name" value="Transferase(Phosphotransferase) domain 1"/>
    <property type="match status" value="1"/>
</dbReference>
<keyword evidence="4" id="KW-1185">Reference proteome</keyword>
<feature type="compositionally biased region" description="Pro residues" evidence="1">
    <location>
        <begin position="347"/>
        <end position="363"/>
    </location>
</feature>
<dbReference type="AlphaFoldDB" id="A0A9R1WKV5"/>
<feature type="domain" description="Oligopeptidase A N-terminal" evidence="2">
    <location>
        <begin position="22"/>
        <end position="99"/>
    </location>
</feature>
<protein>
    <recommendedName>
        <fullName evidence="2">Oligopeptidase A N-terminal domain-containing protein</fullName>
    </recommendedName>
</protein>
<dbReference type="InterPro" id="IPR015433">
    <property type="entry name" value="PI3/4_kinase"/>
</dbReference>
<dbReference type="Pfam" id="PF19310">
    <property type="entry name" value="TOP_N"/>
    <property type="match status" value="1"/>
</dbReference>
<dbReference type="GO" id="GO:0046854">
    <property type="term" value="P:phosphatidylinositol phosphate biosynthetic process"/>
    <property type="evidence" value="ECO:0007669"/>
    <property type="project" value="InterPro"/>
</dbReference>
<dbReference type="PANTHER" id="PTHR10048">
    <property type="entry name" value="PHOSPHATIDYLINOSITOL KINASE"/>
    <property type="match status" value="1"/>
</dbReference>
<dbReference type="Gene3D" id="1.10.1370.40">
    <property type="match status" value="1"/>
</dbReference>
<dbReference type="Proteomes" id="UP000235145">
    <property type="component" value="Unassembled WGS sequence"/>
</dbReference>
<evidence type="ECO:0000256" key="1">
    <source>
        <dbReference type="SAM" id="MobiDB-lite"/>
    </source>
</evidence>
<dbReference type="EMBL" id="NBSK02000001">
    <property type="protein sequence ID" value="KAJ0227281.1"/>
    <property type="molecule type" value="Genomic_DNA"/>
</dbReference>
<organism evidence="3 4">
    <name type="scientific">Lactuca sativa</name>
    <name type="common">Garden lettuce</name>
    <dbReference type="NCBI Taxonomy" id="4236"/>
    <lineage>
        <taxon>Eukaryota</taxon>
        <taxon>Viridiplantae</taxon>
        <taxon>Streptophyta</taxon>
        <taxon>Embryophyta</taxon>
        <taxon>Tracheophyta</taxon>
        <taxon>Spermatophyta</taxon>
        <taxon>Magnoliopsida</taxon>
        <taxon>eudicotyledons</taxon>
        <taxon>Gunneridae</taxon>
        <taxon>Pentapetalae</taxon>
        <taxon>asterids</taxon>
        <taxon>campanulids</taxon>
        <taxon>Asterales</taxon>
        <taxon>Asteraceae</taxon>
        <taxon>Cichorioideae</taxon>
        <taxon>Cichorieae</taxon>
        <taxon>Lactucinae</taxon>
        <taxon>Lactuca</taxon>
    </lineage>
</organism>
<comment type="caution">
    <text evidence="3">The sequence shown here is derived from an EMBL/GenBank/DDBJ whole genome shotgun (WGS) entry which is preliminary data.</text>
</comment>